<protein>
    <submittedName>
        <fullName evidence="2">Uncharacterized protein</fullName>
    </submittedName>
</protein>
<proteinExistence type="predicted"/>
<dbReference type="EMBL" id="JBBPBN010000057">
    <property type="protein sequence ID" value="KAK8988621.1"/>
    <property type="molecule type" value="Genomic_DNA"/>
</dbReference>
<keyword evidence="3" id="KW-1185">Reference proteome</keyword>
<feature type="region of interest" description="Disordered" evidence="1">
    <location>
        <begin position="51"/>
        <end position="96"/>
    </location>
</feature>
<comment type="caution">
    <text evidence="2">The sequence shown here is derived from an EMBL/GenBank/DDBJ whole genome shotgun (WGS) entry which is preliminary data.</text>
</comment>
<accession>A0ABR2PJZ2</accession>
<evidence type="ECO:0000313" key="2">
    <source>
        <dbReference type="EMBL" id="KAK8988621.1"/>
    </source>
</evidence>
<evidence type="ECO:0000313" key="3">
    <source>
        <dbReference type="Proteomes" id="UP001396334"/>
    </source>
</evidence>
<gene>
    <name evidence="2" type="ORF">V6N11_030004</name>
</gene>
<organism evidence="2 3">
    <name type="scientific">Hibiscus sabdariffa</name>
    <name type="common">roselle</name>
    <dbReference type="NCBI Taxonomy" id="183260"/>
    <lineage>
        <taxon>Eukaryota</taxon>
        <taxon>Viridiplantae</taxon>
        <taxon>Streptophyta</taxon>
        <taxon>Embryophyta</taxon>
        <taxon>Tracheophyta</taxon>
        <taxon>Spermatophyta</taxon>
        <taxon>Magnoliopsida</taxon>
        <taxon>eudicotyledons</taxon>
        <taxon>Gunneridae</taxon>
        <taxon>Pentapetalae</taxon>
        <taxon>rosids</taxon>
        <taxon>malvids</taxon>
        <taxon>Malvales</taxon>
        <taxon>Malvaceae</taxon>
        <taxon>Malvoideae</taxon>
        <taxon>Hibiscus</taxon>
    </lineage>
</organism>
<evidence type="ECO:0000256" key="1">
    <source>
        <dbReference type="SAM" id="MobiDB-lite"/>
    </source>
</evidence>
<name>A0ABR2PJZ2_9ROSI</name>
<dbReference type="Proteomes" id="UP001396334">
    <property type="component" value="Unassembled WGS sequence"/>
</dbReference>
<sequence>MVLGSKVCWAPVFSGLGWVAGRPGLGVGDPPAGARRGRRVKVMRSLPEVEKHLKSSTGMGDDAYRRRRTEMGDSRVKVSGGLKAREISRPAGKVRA</sequence>
<reference evidence="2 3" key="1">
    <citation type="journal article" date="2024" name="G3 (Bethesda)">
        <title>Genome assembly of Hibiscus sabdariffa L. provides insights into metabolisms of medicinal natural products.</title>
        <authorList>
            <person name="Kim T."/>
        </authorList>
    </citation>
    <scope>NUCLEOTIDE SEQUENCE [LARGE SCALE GENOMIC DNA]</scope>
    <source>
        <strain evidence="2">TK-2024</strain>
        <tissue evidence="2">Old leaves</tissue>
    </source>
</reference>